<reference evidence="2" key="1">
    <citation type="journal article" date="2020" name="Nature">
        <title>Giant virus diversity and host interactions through global metagenomics.</title>
        <authorList>
            <person name="Schulz F."/>
            <person name="Roux S."/>
            <person name="Paez-Espino D."/>
            <person name="Jungbluth S."/>
            <person name="Walsh D.A."/>
            <person name="Denef V.J."/>
            <person name="McMahon K.D."/>
            <person name="Konstantinidis K.T."/>
            <person name="Eloe-Fadrosh E.A."/>
            <person name="Kyrpides N.C."/>
            <person name="Woyke T."/>
        </authorList>
    </citation>
    <scope>NUCLEOTIDE SEQUENCE</scope>
    <source>
        <strain evidence="2">GVMAG-S-1102244-55</strain>
    </source>
</reference>
<dbReference type="AlphaFoldDB" id="A0A6C0KCA8"/>
<dbReference type="PANTHER" id="PTHR37948:SF1">
    <property type="entry name" value="BLL5189 PROTEIN"/>
    <property type="match status" value="1"/>
</dbReference>
<evidence type="ECO:0008006" key="3">
    <source>
        <dbReference type="Google" id="ProtNLM"/>
    </source>
</evidence>
<name>A0A6C0KCA8_9ZZZZ</name>
<dbReference type="EMBL" id="MN740848">
    <property type="protein sequence ID" value="QHU15023.1"/>
    <property type="molecule type" value="Genomic_DNA"/>
</dbReference>
<protein>
    <recommendedName>
        <fullName evidence="3">DUF5872 domain-containing protein</fullName>
    </recommendedName>
</protein>
<organism evidence="2">
    <name type="scientific">viral metagenome</name>
    <dbReference type="NCBI Taxonomy" id="1070528"/>
    <lineage>
        <taxon>unclassified sequences</taxon>
        <taxon>metagenomes</taxon>
        <taxon>organismal metagenomes</taxon>
    </lineage>
</organism>
<feature type="region of interest" description="Disordered" evidence="1">
    <location>
        <begin position="1"/>
        <end position="29"/>
    </location>
</feature>
<dbReference type="PANTHER" id="PTHR37948">
    <property type="entry name" value="ZGC:113208"/>
    <property type="match status" value="1"/>
</dbReference>
<evidence type="ECO:0000313" key="2">
    <source>
        <dbReference type="EMBL" id="QHU15023.1"/>
    </source>
</evidence>
<sequence length="218" mass="26475">MTNTRRMRKKRKNKTRKNSKKMSKKPKKVGGKIYFEDHPEFRPNLSPRQMFKMGSFGGTYWRPIKSKFYDGELRNKHKKYSKLGWWKGISEDNLTRPFNKYDVKINKYGKKVGTTLNFWEDKGWIDKQDPYGWVQWYCEFYTGRRSKDDERQISRFNKLAGPKGRFRKWLITQIMKKGGKNKWNDHSISPAIRQTLQHWAYKLTKKDFNDELKERKKK</sequence>
<accession>A0A6C0KCA8</accession>
<proteinExistence type="predicted"/>
<evidence type="ECO:0000256" key="1">
    <source>
        <dbReference type="SAM" id="MobiDB-lite"/>
    </source>
</evidence>